<evidence type="ECO:0000313" key="7">
    <source>
        <dbReference type="EMBL" id="AKV60019.1"/>
    </source>
</evidence>
<feature type="transmembrane region" description="Helical" evidence="6">
    <location>
        <begin position="130"/>
        <end position="151"/>
    </location>
</feature>
<dbReference type="PANTHER" id="PTHR39087">
    <property type="entry name" value="UPF0104 MEMBRANE PROTEIN MJ1595"/>
    <property type="match status" value="1"/>
</dbReference>
<accession>A0A0K1RF29</accession>
<name>A0A0K1RF29_9CORY</name>
<keyword evidence="8" id="KW-1185">Reference proteome</keyword>
<proteinExistence type="predicted"/>
<feature type="transmembrane region" description="Helical" evidence="6">
    <location>
        <begin position="21"/>
        <end position="46"/>
    </location>
</feature>
<feature type="transmembrane region" description="Helical" evidence="6">
    <location>
        <begin position="235"/>
        <end position="254"/>
    </location>
</feature>
<evidence type="ECO:0000256" key="2">
    <source>
        <dbReference type="ARBA" id="ARBA00022475"/>
    </source>
</evidence>
<protein>
    <recommendedName>
        <fullName evidence="9">TIGR00374 family protein</fullName>
    </recommendedName>
</protein>
<feature type="transmembrane region" description="Helical" evidence="6">
    <location>
        <begin position="66"/>
        <end position="84"/>
    </location>
</feature>
<evidence type="ECO:0000256" key="5">
    <source>
        <dbReference type="ARBA" id="ARBA00023136"/>
    </source>
</evidence>
<feature type="transmembrane region" description="Helical" evidence="6">
    <location>
        <begin position="172"/>
        <end position="190"/>
    </location>
</feature>
<evidence type="ECO:0000256" key="3">
    <source>
        <dbReference type="ARBA" id="ARBA00022692"/>
    </source>
</evidence>
<keyword evidence="2" id="KW-1003">Cell membrane</keyword>
<evidence type="ECO:0000256" key="4">
    <source>
        <dbReference type="ARBA" id="ARBA00022989"/>
    </source>
</evidence>
<evidence type="ECO:0008006" key="9">
    <source>
        <dbReference type="Google" id="ProtNLM"/>
    </source>
</evidence>
<dbReference type="GO" id="GO:0005886">
    <property type="term" value="C:plasma membrane"/>
    <property type="evidence" value="ECO:0007669"/>
    <property type="project" value="UniProtKB-SubCell"/>
</dbReference>
<feature type="transmembrane region" description="Helical" evidence="6">
    <location>
        <begin position="96"/>
        <end position="124"/>
    </location>
</feature>
<dbReference type="KEGG" id="crie:AK829_10920"/>
<sequence length="293" mass="30645">MFRDRMPFLGEAWELARHADTGLLFGAALSANLAMFAMSAVMQILVNVDRRVANPVNTNAIVYASNAWSTSVPGGPAISAWLTYRVHRSWGASTGVCGWFFVVSGALSTVWMALIGVAAVVFLGAELSPATLGLSLGGAVAIMAAVFWAIMHPAALKRWTPARAHSLIDQVAAIRISPGSFALAALFSLLNRLLDVLTLLLCAAAVTDSRLSVSAICLAFIMIKLAGAAQITPGGVGTVEPVAVAMLVAGGFSLSDATATTLIYRLISFALITAIGWVVYATTYARMGLGLRS</sequence>
<dbReference type="NCBIfam" id="TIGR00374">
    <property type="entry name" value="flippase-like domain"/>
    <property type="match status" value="1"/>
</dbReference>
<organism evidence="7 8">
    <name type="scientific">Corynebacterium riegelii</name>
    <dbReference type="NCBI Taxonomy" id="156976"/>
    <lineage>
        <taxon>Bacteria</taxon>
        <taxon>Bacillati</taxon>
        <taxon>Actinomycetota</taxon>
        <taxon>Actinomycetes</taxon>
        <taxon>Mycobacteriales</taxon>
        <taxon>Corynebacteriaceae</taxon>
        <taxon>Corynebacterium</taxon>
    </lineage>
</organism>
<feature type="transmembrane region" description="Helical" evidence="6">
    <location>
        <begin position="266"/>
        <end position="285"/>
    </location>
</feature>
<evidence type="ECO:0000313" key="8">
    <source>
        <dbReference type="Proteomes" id="UP000060016"/>
    </source>
</evidence>
<keyword evidence="5 6" id="KW-0472">Membrane</keyword>
<evidence type="ECO:0000256" key="1">
    <source>
        <dbReference type="ARBA" id="ARBA00004651"/>
    </source>
</evidence>
<keyword evidence="4 6" id="KW-1133">Transmembrane helix</keyword>
<gene>
    <name evidence="7" type="ORF">AK829_10920</name>
</gene>
<feature type="transmembrane region" description="Helical" evidence="6">
    <location>
        <begin position="196"/>
        <end position="223"/>
    </location>
</feature>
<evidence type="ECO:0000256" key="6">
    <source>
        <dbReference type="SAM" id="Phobius"/>
    </source>
</evidence>
<dbReference type="Proteomes" id="UP000060016">
    <property type="component" value="Chromosome"/>
</dbReference>
<keyword evidence="3 6" id="KW-0812">Transmembrane</keyword>
<dbReference type="EMBL" id="CP012342">
    <property type="protein sequence ID" value="AKV60019.1"/>
    <property type="molecule type" value="Genomic_DNA"/>
</dbReference>
<reference evidence="7 8" key="1">
    <citation type="submission" date="2015-08" db="EMBL/GenBank/DDBJ databases">
        <authorList>
            <person name="Babu N.S."/>
            <person name="Beckwith C.J."/>
            <person name="Beseler K.G."/>
            <person name="Brison A."/>
            <person name="Carone J.V."/>
            <person name="Caskin T.P."/>
            <person name="Diamond M."/>
            <person name="Durham M.E."/>
            <person name="Foxe J.M."/>
            <person name="Go M."/>
            <person name="Henderson B.A."/>
            <person name="Jones I.B."/>
            <person name="McGettigan J.A."/>
            <person name="Micheletti S.J."/>
            <person name="Nasrallah M.E."/>
            <person name="Ortiz D."/>
            <person name="Piller C.R."/>
            <person name="Privatt S.R."/>
            <person name="Schneider S.L."/>
            <person name="Sharp S."/>
            <person name="Smith T.C."/>
            <person name="Stanton J.D."/>
            <person name="Ullery H.E."/>
            <person name="Wilson R.J."/>
            <person name="Serrano M.G."/>
            <person name="Buck G."/>
            <person name="Lee V."/>
            <person name="Wang Y."/>
            <person name="Carvalho R."/>
            <person name="Voegtly L."/>
            <person name="Shi R."/>
            <person name="Duckworth R."/>
            <person name="Johnson A."/>
            <person name="Loviza R."/>
            <person name="Walstead R."/>
            <person name="Shah Z."/>
            <person name="Kiflezghi M."/>
            <person name="Wade K."/>
            <person name="Ball S.L."/>
            <person name="Bradley K.W."/>
            <person name="Asai D.J."/>
            <person name="Bowman C.A."/>
            <person name="Russell D.A."/>
            <person name="Pope W.H."/>
            <person name="Jacobs-Sera D."/>
            <person name="Hendrix R.W."/>
            <person name="Hatfull G.F."/>
        </authorList>
    </citation>
    <scope>NUCLEOTIDE SEQUENCE [LARGE SCALE GENOMIC DNA]</scope>
    <source>
        <strain evidence="7 8">PUDD_83A45</strain>
    </source>
</reference>
<dbReference type="Pfam" id="PF03706">
    <property type="entry name" value="LPG_synthase_TM"/>
    <property type="match status" value="1"/>
</dbReference>
<dbReference type="PANTHER" id="PTHR39087:SF2">
    <property type="entry name" value="UPF0104 MEMBRANE PROTEIN MJ1595"/>
    <property type="match status" value="1"/>
</dbReference>
<dbReference type="InterPro" id="IPR022791">
    <property type="entry name" value="L-PG_synthase/AglD"/>
</dbReference>
<dbReference type="PATRIC" id="fig|156976.3.peg.2201"/>
<dbReference type="STRING" id="156976.AK829_10920"/>
<dbReference type="AlphaFoldDB" id="A0A0K1RF29"/>
<comment type="subcellular location">
    <subcellularLocation>
        <location evidence="1">Cell membrane</location>
        <topology evidence="1">Multi-pass membrane protein</topology>
    </subcellularLocation>
</comment>